<evidence type="ECO:0000259" key="5">
    <source>
        <dbReference type="Pfam" id="PF00890"/>
    </source>
</evidence>
<protein>
    <recommendedName>
        <fullName evidence="5">FAD-dependent oxidoreductase 2 FAD-binding domain-containing protein</fullName>
    </recommendedName>
</protein>
<evidence type="ECO:0000256" key="3">
    <source>
        <dbReference type="ARBA" id="ARBA00022827"/>
    </source>
</evidence>
<dbReference type="InterPro" id="IPR003953">
    <property type="entry name" value="FAD-dep_OxRdtase_2_FAD-bd"/>
</dbReference>
<evidence type="ECO:0000313" key="6">
    <source>
        <dbReference type="EMBL" id="CAI4215886.1"/>
    </source>
</evidence>
<dbReference type="SUPFAM" id="SSF51905">
    <property type="entry name" value="FAD/NAD(P)-binding domain"/>
    <property type="match status" value="1"/>
</dbReference>
<evidence type="ECO:0000256" key="2">
    <source>
        <dbReference type="ARBA" id="ARBA00022630"/>
    </source>
</evidence>
<dbReference type="SUPFAM" id="SSF56425">
    <property type="entry name" value="Succinate dehydrogenase/fumarate reductase flavoprotein, catalytic domain"/>
    <property type="match status" value="1"/>
</dbReference>
<proteinExistence type="predicted"/>
<dbReference type="InterPro" id="IPR036188">
    <property type="entry name" value="FAD/NAD-bd_sf"/>
</dbReference>
<feature type="domain" description="FAD-dependent oxidoreductase 2 FAD-binding" evidence="5">
    <location>
        <begin position="9"/>
        <end position="129"/>
    </location>
</feature>
<dbReference type="Proteomes" id="UP000838763">
    <property type="component" value="Unassembled WGS sequence"/>
</dbReference>
<gene>
    <name evidence="6" type="ORF">PPNO1_LOCUS5560</name>
</gene>
<dbReference type="AlphaFoldDB" id="A0A9P1H4R0"/>
<dbReference type="InterPro" id="IPR050315">
    <property type="entry name" value="FAD-oxidoreductase_2"/>
</dbReference>
<dbReference type="InterPro" id="IPR027477">
    <property type="entry name" value="Succ_DH/fumarate_Rdtase_cat_sf"/>
</dbReference>
<keyword evidence="7" id="KW-1185">Reference proteome</keyword>
<organism evidence="6 7">
    <name type="scientific">Parascedosporium putredinis</name>
    <dbReference type="NCBI Taxonomy" id="1442378"/>
    <lineage>
        <taxon>Eukaryota</taxon>
        <taxon>Fungi</taxon>
        <taxon>Dikarya</taxon>
        <taxon>Ascomycota</taxon>
        <taxon>Pezizomycotina</taxon>
        <taxon>Sordariomycetes</taxon>
        <taxon>Hypocreomycetidae</taxon>
        <taxon>Microascales</taxon>
        <taxon>Microascaceae</taxon>
        <taxon>Parascedosporium</taxon>
    </lineage>
</organism>
<keyword evidence="2" id="KW-0285">Flavoprotein</keyword>
<evidence type="ECO:0000256" key="1">
    <source>
        <dbReference type="ARBA" id="ARBA00001974"/>
    </source>
</evidence>
<keyword evidence="4" id="KW-0560">Oxidoreductase</keyword>
<dbReference type="PANTHER" id="PTHR43400:SF7">
    <property type="entry name" value="FAD-DEPENDENT OXIDOREDUCTASE 2 FAD BINDING DOMAIN-CONTAINING PROTEIN"/>
    <property type="match status" value="1"/>
</dbReference>
<dbReference type="OrthoDB" id="7777654at2759"/>
<comment type="caution">
    <text evidence="6">The sequence shown here is derived from an EMBL/GenBank/DDBJ whole genome shotgun (WGS) entry which is preliminary data.</text>
</comment>
<evidence type="ECO:0000313" key="7">
    <source>
        <dbReference type="Proteomes" id="UP000838763"/>
    </source>
</evidence>
<evidence type="ECO:0000256" key="4">
    <source>
        <dbReference type="ARBA" id="ARBA00023002"/>
    </source>
</evidence>
<reference evidence="6" key="1">
    <citation type="submission" date="2022-11" db="EMBL/GenBank/DDBJ databases">
        <authorList>
            <person name="Scott C."/>
            <person name="Bruce N."/>
        </authorList>
    </citation>
    <scope>NUCLEOTIDE SEQUENCE</scope>
</reference>
<dbReference type="Gene3D" id="3.50.50.60">
    <property type="entry name" value="FAD/NAD(P)-binding domain"/>
    <property type="match status" value="1"/>
</dbReference>
<dbReference type="GO" id="GO:0016491">
    <property type="term" value="F:oxidoreductase activity"/>
    <property type="evidence" value="ECO:0007669"/>
    <property type="project" value="UniProtKB-KW"/>
</dbReference>
<dbReference type="Gene3D" id="3.90.700.10">
    <property type="entry name" value="Succinate dehydrogenase/fumarate reductase flavoprotein, catalytic domain"/>
    <property type="match status" value="1"/>
</dbReference>
<dbReference type="Pfam" id="PF00890">
    <property type="entry name" value="FAD_binding_2"/>
    <property type="match status" value="1"/>
</dbReference>
<sequence length="362" mass="39275">MALPSSCTVLVVGSGNAGFSAAVAARQGAQDVILIDQCPESWAGGNSYFTAGAYRTVHGGKSDLLPLVNNVDEQTAEEIDIDPYTEADFYNDLSRMCGGRSDPELARILVQDSTQAIQWLASNGIRFQLSSIARPTKSTVAFDSGGPGWDCAKVRGTPYNTGDVLNLAIRDAGAATAGNWSGCHSVAWDANAPSHAGDQEITNEFTKSGYPLGLMLNTAGKRFVDEGVDLRNFTYAKFGRAILGQPDRMAFQVWDSRMIPWLRDEEYREERVERITAPSITELASKLVPLGLRDPEEFIRTLDEYNTAVTAFQRENPAAKWDPAIKDGLSTQSSRVKLALPKTNWATPLDQGPFSQCGLLAA</sequence>
<name>A0A9P1H4R0_9PEZI</name>
<comment type="cofactor">
    <cofactor evidence="1">
        <name>FAD</name>
        <dbReference type="ChEBI" id="CHEBI:57692"/>
    </cofactor>
</comment>
<dbReference type="EMBL" id="CALLCH030000013">
    <property type="protein sequence ID" value="CAI4215886.1"/>
    <property type="molecule type" value="Genomic_DNA"/>
</dbReference>
<accession>A0A9P1H4R0</accession>
<keyword evidence="3" id="KW-0274">FAD</keyword>
<dbReference type="PANTHER" id="PTHR43400">
    <property type="entry name" value="FUMARATE REDUCTASE"/>
    <property type="match status" value="1"/>
</dbReference>